<accession>A0A1M5X244</accession>
<evidence type="ECO:0000313" key="2">
    <source>
        <dbReference type="EMBL" id="SHH93879.1"/>
    </source>
</evidence>
<protein>
    <submittedName>
        <fullName evidence="2">Zinc-finger domain-containing protein</fullName>
    </submittedName>
</protein>
<keyword evidence="2" id="KW-0479">Metal-binding</keyword>
<reference evidence="2 3" key="1">
    <citation type="submission" date="2016-11" db="EMBL/GenBank/DDBJ databases">
        <authorList>
            <person name="Jaros S."/>
            <person name="Januszkiewicz K."/>
            <person name="Wedrychowicz H."/>
        </authorList>
    </citation>
    <scope>NUCLEOTIDE SEQUENCE [LARGE SCALE GENOMIC DNA]</scope>
    <source>
        <strain evidence="2 3">CGMCC 1.10190</strain>
    </source>
</reference>
<keyword evidence="2" id="KW-0863">Zinc-finger</keyword>
<dbReference type="OrthoDB" id="9806844at2"/>
<dbReference type="STRING" id="658167.SAMN04488135_10698"/>
<dbReference type="Proteomes" id="UP000184226">
    <property type="component" value="Unassembled WGS sequence"/>
</dbReference>
<keyword evidence="3" id="KW-1185">Reference proteome</keyword>
<dbReference type="EMBL" id="FQXE01000006">
    <property type="protein sequence ID" value="SHH93879.1"/>
    <property type="molecule type" value="Genomic_DNA"/>
</dbReference>
<dbReference type="InterPro" id="IPR019401">
    <property type="entry name" value="Znf_CHCC"/>
</dbReference>
<dbReference type="RefSeq" id="WP_073103553.1">
    <property type="nucleotide sequence ID" value="NZ_FQXE01000006.1"/>
</dbReference>
<dbReference type="AlphaFoldDB" id="A0A1M5X244"/>
<organism evidence="2 3">
    <name type="scientific">Pollutimonas bauzanensis</name>
    <dbReference type="NCBI Taxonomy" id="658167"/>
    <lineage>
        <taxon>Bacteria</taxon>
        <taxon>Pseudomonadati</taxon>
        <taxon>Pseudomonadota</taxon>
        <taxon>Betaproteobacteria</taxon>
        <taxon>Burkholderiales</taxon>
        <taxon>Alcaligenaceae</taxon>
        <taxon>Pollutimonas</taxon>
    </lineage>
</organism>
<dbReference type="Gene3D" id="2.60.260.40">
    <property type="entry name" value="q5lls5 like domains"/>
    <property type="match status" value="1"/>
</dbReference>
<dbReference type="Pfam" id="PF10276">
    <property type="entry name" value="zf-CHCC"/>
    <property type="match status" value="1"/>
</dbReference>
<dbReference type="GO" id="GO:0008270">
    <property type="term" value="F:zinc ion binding"/>
    <property type="evidence" value="ECO:0007669"/>
    <property type="project" value="UniProtKB-KW"/>
</dbReference>
<evidence type="ECO:0000259" key="1">
    <source>
        <dbReference type="Pfam" id="PF10276"/>
    </source>
</evidence>
<gene>
    <name evidence="2" type="ORF">SAMN04488135_10698</name>
</gene>
<name>A0A1M5X244_9BURK</name>
<keyword evidence="2" id="KW-0862">Zinc</keyword>
<proteinExistence type="predicted"/>
<sequence length="70" mass="7693">MSSAPKSVVPHDQTIFVEAKDLPVYCPGPNAPVWSMHPRVYIEVVKTGRAICPYCGAAYELKEGEKVHGH</sequence>
<evidence type="ECO:0000313" key="3">
    <source>
        <dbReference type="Proteomes" id="UP000184226"/>
    </source>
</evidence>
<feature type="domain" description="Zinc finger CHCC-type" evidence="1">
    <location>
        <begin position="24"/>
        <end position="59"/>
    </location>
</feature>